<dbReference type="RefSeq" id="WP_204891742.1">
    <property type="nucleotide sequence ID" value="NZ_JBHUFW010000005.1"/>
</dbReference>
<name>A0ABW4QGX8_9BACL</name>
<proteinExistence type="predicted"/>
<sequence>MEKEGEREEVLYRFTRVKDRHWDNGHQYITLFGRLAIERLSGTQSVWVELQEVAWADASPKLRAMPNCCRIYYINEDVFNELCRVSERCHQELFYITPSIIRMNGNCWNELRAIG</sequence>
<dbReference type="Proteomes" id="UP001597273">
    <property type="component" value="Unassembled WGS sequence"/>
</dbReference>
<protein>
    <submittedName>
        <fullName evidence="1">Uncharacterized protein</fullName>
    </submittedName>
</protein>
<evidence type="ECO:0000313" key="1">
    <source>
        <dbReference type="EMBL" id="MFD1862829.1"/>
    </source>
</evidence>
<comment type="caution">
    <text evidence="1">The sequence shown here is derived from an EMBL/GenBank/DDBJ whole genome shotgun (WGS) entry which is preliminary data.</text>
</comment>
<keyword evidence="2" id="KW-1185">Reference proteome</keyword>
<gene>
    <name evidence="1" type="ORF">ACFSDB_07790</name>
</gene>
<organism evidence="1 2">
    <name type="scientific">Planococcus chinensis</name>
    <dbReference type="NCBI Taxonomy" id="272917"/>
    <lineage>
        <taxon>Bacteria</taxon>
        <taxon>Bacillati</taxon>
        <taxon>Bacillota</taxon>
        <taxon>Bacilli</taxon>
        <taxon>Bacillales</taxon>
        <taxon>Caryophanaceae</taxon>
        <taxon>Planococcus</taxon>
    </lineage>
</organism>
<evidence type="ECO:0000313" key="2">
    <source>
        <dbReference type="Proteomes" id="UP001597273"/>
    </source>
</evidence>
<reference evidence="2" key="1">
    <citation type="journal article" date="2019" name="Int. J. Syst. Evol. Microbiol.">
        <title>The Global Catalogue of Microorganisms (GCM) 10K type strain sequencing project: providing services to taxonomists for standard genome sequencing and annotation.</title>
        <authorList>
            <consortium name="The Broad Institute Genomics Platform"/>
            <consortium name="The Broad Institute Genome Sequencing Center for Infectious Disease"/>
            <person name="Wu L."/>
            <person name="Ma J."/>
        </authorList>
    </citation>
    <scope>NUCLEOTIDE SEQUENCE [LARGE SCALE GENOMIC DNA]</scope>
    <source>
        <strain evidence="2">CGMCC 1.15475</strain>
    </source>
</reference>
<dbReference type="EMBL" id="JBHUFW010000005">
    <property type="protein sequence ID" value="MFD1862829.1"/>
    <property type="molecule type" value="Genomic_DNA"/>
</dbReference>
<accession>A0ABW4QGX8</accession>